<keyword evidence="2" id="KW-1185">Reference proteome</keyword>
<dbReference type="EMBL" id="LXQA010528268">
    <property type="protein sequence ID" value="MCI57394.1"/>
    <property type="molecule type" value="Genomic_DNA"/>
</dbReference>
<name>A0A392TA33_9FABA</name>
<dbReference type="Proteomes" id="UP000265520">
    <property type="component" value="Unassembled WGS sequence"/>
</dbReference>
<evidence type="ECO:0000313" key="1">
    <source>
        <dbReference type="EMBL" id="MCI57394.1"/>
    </source>
</evidence>
<protein>
    <submittedName>
        <fullName evidence="1">Uncharacterized protein</fullName>
    </submittedName>
</protein>
<organism evidence="1 2">
    <name type="scientific">Trifolium medium</name>
    <dbReference type="NCBI Taxonomy" id="97028"/>
    <lineage>
        <taxon>Eukaryota</taxon>
        <taxon>Viridiplantae</taxon>
        <taxon>Streptophyta</taxon>
        <taxon>Embryophyta</taxon>
        <taxon>Tracheophyta</taxon>
        <taxon>Spermatophyta</taxon>
        <taxon>Magnoliopsida</taxon>
        <taxon>eudicotyledons</taxon>
        <taxon>Gunneridae</taxon>
        <taxon>Pentapetalae</taxon>
        <taxon>rosids</taxon>
        <taxon>fabids</taxon>
        <taxon>Fabales</taxon>
        <taxon>Fabaceae</taxon>
        <taxon>Papilionoideae</taxon>
        <taxon>50 kb inversion clade</taxon>
        <taxon>NPAAA clade</taxon>
        <taxon>Hologalegina</taxon>
        <taxon>IRL clade</taxon>
        <taxon>Trifolieae</taxon>
        <taxon>Trifolium</taxon>
    </lineage>
</organism>
<evidence type="ECO:0000313" key="2">
    <source>
        <dbReference type="Proteomes" id="UP000265520"/>
    </source>
</evidence>
<feature type="non-terminal residue" evidence="1">
    <location>
        <position position="1"/>
    </location>
</feature>
<comment type="caution">
    <text evidence="1">The sequence shown here is derived from an EMBL/GenBank/DDBJ whole genome shotgun (WGS) entry which is preliminary data.</text>
</comment>
<dbReference type="AlphaFoldDB" id="A0A392TA33"/>
<reference evidence="1 2" key="1">
    <citation type="journal article" date="2018" name="Front. Plant Sci.">
        <title>Red Clover (Trifolium pratense) and Zigzag Clover (T. medium) - A Picture of Genomic Similarities and Differences.</title>
        <authorList>
            <person name="Dluhosova J."/>
            <person name="Istvanek J."/>
            <person name="Nedelnik J."/>
            <person name="Repkova J."/>
        </authorList>
    </citation>
    <scope>NUCLEOTIDE SEQUENCE [LARGE SCALE GENOMIC DNA]</scope>
    <source>
        <strain evidence="2">cv. 10/8</strain>
        <tissue evidence="1">Leaf</tissue>
    </source>
</reference>
<sequence>AASKILASEGELRIGSRELVPSSFKN</sequence>
<proteinExistence type="predicted"/>
<accession>A0A392TA33</accession>